<comment type="function">
    <text evidence="10">Catalyzes the transfer of pyrophosphate from adenosine triphosphate (ATP) to 6-hydroxymethyl-7,8-dihydropterin, an enzymatic step in folate biosynthesis pathway.</text>
</comment>
<evidence type="ECO:0000256" key="8">
    <source>
        <dbReference type="ARBA" id="ARBA00022840"/>
    </source>
</evidence>
<gene>
    <name evidence="14" type="primary">folK</name>
    <name evidence="14" type="ORF">CPU2_015</name>
</gene>
<evidence type="ECO:0000313" key="14">
    <source>
        <dbReference type="EMBL" id="BBA17537.1"/>
    </source>
</evidence>
<evidence type="ECO:0000256" key="11">
    <source>
        <dbReference type="ARBA" id="ARBA00029766"/>
    </source>
</evidence>
<keyword evidence="9" id="KW-0289">Folate biosynthesis</keyword>
<dbReference type="GO" id="GO:0003848">
    <property type="term" value="F:2-amino-4-hydroxy-6-hydroxymethyldihydropteridine diphosphokinase activity"/>
    <property type="evidence" value="ECO:0007669"/>
    <property type="project" value="UniProtKB-EC"/>
</dbReference>
<keyword evidence="7" id="KW-0418">Kinase</keyword>
<name>A0AAD1CKJ8_9FLAO</name>
<keyword evidence="5 14" id="KW-0808">Transferase</keyword>
<evidence type="ECO:0000313" key="15">
    <source>
        <dbReference type="Proteomes" id="UP000262607"/>
    </source>
</evidence>
<organism evidence="14 15">
    <name type="scientific">Blattabacterium punctulatus CPU2</name>
    <dbReference type="NCBI Taxonomy" id="1457032"/>
    <lineage>
        <taxon>Bacteria</taxon>
        <taxon>Pseudomonadati</taxon>
        <taxon>Bacteroidota</taxon>
        <taxon>Flavobacteriia</taxon>
        <taxon>Flavobacteriales</taxon>
        <taxon>Blattabacteriaceae</taxon>
        <taxon>Blattabacterium</taxon>
    </lineage>
</organism>
<dbReference type="EC" id="2.7.6.3" evidence="3"/>
<dbReference type="SUPFAM" id="SSF55083">
    <property type="entry name" value="6-hydroxymethyl-7,8-dihydropterin pyrophosphokinase, HPPK"/>
    <property type="match status" value="1"/>
</dbReference>
<dbReference type="NCBIfam" id="TIGR01498">
    <property type="entry name" value="folK"/>
    <property type="match status" value="1"/>
</dbReference>
<evidence type="ECO:0000259" key="13">
    <source>
        <dbReference type="Pfam" id="PF01288"/>
    </source>
</evidence>
<dbReference type="Gene3D" id="3.30.70.560">
    <property type="entry name" value="7,8-Dihydro-6-hydroxymethylpterin-pyrophosphokinase HPPK"/>
    <property type="match status" value="1"/>
</dbReference>
<dbReference type="EMBL" id="AP014610">
    <property type="protein sequence ID" value="BBA17537.1"/>
    <property type="molecule type" value="Genomic_DNA"/>
</dbReference>
<dbReference type="PANTHER" id="PTHR43071">
    <property type="entry name" value="2-AMINO-4-HYDROXY-6-HYDROXYMETHYLDIHYDROPTERIDINE PYROPHOSPHOKINASE"/>
    <property type="match status" value="1"/>
</dbReference>
<reference evidence="14 15" key="1">
    <citation type="submission" date="2014-06" db="EMBL/GenBank/DDBJ databases">
        <title>Genome sequence of the intracellular symbiont Blattabacterium cuenoti, strain CPU2 from the wood feeding cockroach Cryptocercus punctulatus.</title>
        <authorList>
            <person name="Kinjo Y."/>
            <person name="Ohkuma M."/>
            <person name="Tokuda G."/>
        </authorList>
    </citation>
    <scope>NUCLEOTIDE SEQUENCE [LARGE SCALE GENOMIC DNA]</scope>
    <source>
        <strain evidence="14 15">CPU2</strain>
    </source>
</reference>
<dbReference type="RefSeq" id="WP_110548930.1">
    <property type="nucleotide sequence ID" value="NZ_AP014610.1"/>
</dbReference>
<evidence type="ECO:0000256" key="2">
    <source>
        <dbReference type="ARBA" id="ARBA00005810"/>
    </source>
</evidence>
<dbReference type="Pfam" id="PF01288">
    <property type="entry name" value="HPPK"/>
    <property type="match status" value="1"/>
</dbReference>
<dbReference type="CDD" id="cd00483">
    <property type="entry name" value="HPPK"/>
    <property type="match status" value="1"/>
</dbReference>
<evidence type="ECO:0000256" key="3">
    <source>
        <dbReference type="ARBA" id="ARBA00013253"/>
    </source>
</evidence>
<comment type="pathway">
    <text evidence="1">Cofactor biosynthesis; tetrahydrofolate biosynthesis; 2-amino-4-hydroxy-6-hydroxymethyl-7,8-dihydropteridine diphosphate from 7,8-dihydroneopterin triphosphate: step 4/4.</text>
</comment>
<protein>
    <recommendedName>
        <fullName evidence="4">2-amino-4-hydroxy-6-hydroxymethyldihydropteridine pyrophosphokinase</fullName>
        <ecNumber evidence="3">2.7.6.3</ecNumber>
    </recommendedName>
    <alternativeName>
        <fullName evidence="11">6-hydroxymethyl-7,8-dihydropterin pyrophosphokinase</fullName>
    </alternativeName>
    <alternativeName>
        <fullName evidence="12">7,8-dihydro-6-hydroxymethylpterin-pyrophosphokinase</fullName>
    </alternativeName>
</protein>
<evidence type="ECO:0000256" key="1">
    <source>
        <dbReference type="ARBA" id="ARBA00005051"/>
    </source>
</evidence>
<evidence type="ECO:0000256" key="6">
    <source>
        <dbReference type="ARBA" id="ARBA00022741"/>
    </source>
</evidence>
<sequence>MSLLKEHNVFLLQGSNKENRKKYLDESLVLISKKIGKIIQKSSYFESEAWSMNKDTYPFYNRALHVKTFYSPIDILEKIYDIEFFINKKSIMNKKVKDQSFQNKKFYKDRKIDIDILFYDRIIIHSSILTIPHSLLHLRKFVLVPMCEILPKKYHPIFHTTLLEILGVCEDKLKIKKIEFE</sequence>
<evidence type="ECO:0000256" key="12">
    <source>
        <dbReference type="ARBA" id="ARBA00033413"/>
    </source>
</evidence>
<accession>A0AAD1CKJ8</accession>
<proteinExistence type="inferred from homology"/>
<comment type="similarity">
    <text evidence="2">Belongs to the HPPK family.</text>
</comment>
<evidence type="ECO:0000256" key="7">
    <source>
        <dbReference type="ARBA" id="ARBA00022777"/>
    </source>
</evidence>
<feature type="domain" description="7,8-dihydro-6-hydroxymethylpterin-pyrophosphokinase" evidence="13">
    <location>
        <begin position="13"/>
        <end position="151"/>
    </location>
</feature>
<dbReference type="PANTHER" id="PTHR43071:SF1">
    <property type="entry name" value="2-AMINO-4-HYDROXY-6-HYDROXYMETHYLDIHYDROPTERIDINE PYROPHOSPHOKINASE"/>
    <property type="match status" value="1"/>
</dbReference>
<dbReference type="InterPro" id="IPR035907">
    <property type="entry name" value="Hppk_sf"/>
</dbReference>
<evidence type="ECO:0000256" key="5">
    <source>
        <dbReference type="ARBA" id="ARBA00022679"/>
    </source>
</evidence>
<dbReference type="InterPro" id="IPR000550">
    <property type="entry name" value="Hppk"/>
</dbReference>
<dbReference type="AlphaFoldDB" id="A0AAD1CKJ8"/>
<evidence type="ECO:0000256" key="9">
    <source>
        <dbReference type="ARBA" id="ARBA00022909"/>
    </source>
</evidence>
<evidence type="ECO:0000256" key="10">
    <source>
        <dbReference type="ARBA" id="ARBA00029409"/>
    </source>
</evidence>
<dbReference type="GeneID" id="66557054"/>
<evidence type="ECO:0000256" key="4">
    <source>
        <dbReference type="ARBA" id="ARBA00016218"/>
    </source>
</evidence>
<dbReference type="Proteomes" id="UP000262607">
    <property type="component" value="Chromosome"/>
</dbReference>
<keyword evidence="8" id="KW-0067">ATP-binding</keyword>
<dbReference type="GO" id="GO:0016301">
    <property type="term" value="F:kinase activity"/>
    <property type="evidence" value="ECO:0007669"/>
    <property type="project" value="UniProtKB-KW"/>
</dbReference>
<keyword evidence="6" id="KW-0547">Nucleotide-binding</keyword>
<dbReference type="GO" id="GO:0005524">
    <property type="term" value="F:ATP binding"/>
    <property type="evidence" value="ECO:0007669"/>
    <property type="project" value="UniProtKB-KW"/>
</dbReference>
<dbReference type="GO" id="GO:0046656">
    <property type="term" value="P:folic acid biosynthetic process"/>
    <property type="evidence" value="ECO:0007669"/>
    <property type="project" value="UniProtKB-KW"/>
</dbReference>